<dbReference type="InterPro" id="IPR011037">
    <property type="entry name" value="Pyrv_Knase-like_insert_dom_sf"/>
</dbReference>
<dbReference type="EMBL" id="JACLYY010000006">
    <property type="protein sequence ID" value="MBM6738069.1"/>
    <property type="molecule type" value="Genomic_DNA"/>
</dbReference>
<dbReference type="SUPFAM" id="SSF50800">
    <property type="entry name" value="PK beta-barrel domain-like"/>
    <property type="match status" value="1"/>
</dbReference>
<dbReference type="Proteomes" id="UP000716906">
    <property type="component" value="Unassembled WGS sequence"/>
</dbReference>
<keyword evidence="2" id="KW-1185">Reference proteome</keyword>
<proteinExistence type="predicted"/>
<comment type="caution">
    <text evidence="1">The sequence shown here is derived from an EMBL/GenBank/DDBJ whole genome shotgun (WGS) entry which is preliminary data.</text>
</comment>
<evidence type="ECO:0008006" key="3">
    <source>
        <dbReference type="Google" id="ProtNLM"/>
    </source>
</evidence>
<sequence length="155" mass="17398">MSRECSGRVDALYIFEEKGKPGRRIRTAEIVEGKGVRGDFHFEDVDAPVSIAAVSAGEWMLRQSVQGLCFRRFKANMWIDIPKDELGTIKKGMQLVCKGIVLEIKKGKGRCFAECERVKRGLPCLLREGCWYAVSVSGGSICEGERVKIRQKNNE</sequence>
<evidence type="ECO:0000313" key="1">
    <source>
        <dbReference type="EMBL" id="MBM6738069.1"/>
    </source>
</evidence>
<protein>
    <recommendedName>
        <fullName evidence="3">MOSC domain-containing protein</fullName>
    </recommendedName>
</protein>
<dbReference type="Gene3D" id="2.40.33.20">
    <property type="entry name" value="PK beta-barrel domain-like"/>
    <property type="match status" value="1"/>
</dbReference>
<dbReference type="RefSeq" id="WP_033126606.1">
    <property type="nucleotide sequence ID" value="NZ_JACLYY010000006.1"/>
</dbReference>
<accession>A0ABS2E8U6</accession>
<evidence type="ECO:0000313" key="2">
    <source>
        <dbReference type="Proteomes" id="UP000716906"/>
    </source>
</evidence>
<name>A0ABS2E8U6_9FIRM</name>
<gene>
    <name evidence="1" type="ORF">H7U36_08125</name>
</gene>
<reference evidence="1 2" key="1">
    <citation type="journal article" date="2021" name="Sci. Rep.">
        <title>The distribution of antibiotic resistance genes in chicken gut microbiota commensals.</title>
        <authorList>
            <person name="Juricova H."/>
            <person name="Matiasovicova J."/>
            <person name="Kubasova T."/>
            <person name="Cejkova D."/>
            <person name="Rychlik I."/>
        </authorList>
    </citation>
    <scope>NUCLEOTIDE SEQUENCE [LARGE SCALE GENOMIC DNA]</scope>
    <source>
        <strain evidence="1 2">An773</strain>
    </source>
</reference>
<organism evidence="1 2">
    <name type="scientific">Faecalicatena fissicatena</name>
    <dbReference type="NCBI Taxonomy" id="290055"/>
    <lineage>
        <taxon>Bacteria</taxon>
        <taxon>Bacillati</taxon>
        <taxon>Bacillota</taxon>
        <taxon>Clostridia</taxon>
        <taxon>Lachnospirales</taxon>
        <taxon>Lachnospiraceae</taxon>
        <taxon>Faecalicatena</taxon>
    </lineage>
</organism>